<name>A0A076LN58_9GAMM</name>
<gene>
    <name evidence="1" type="ORF">ETEE_3509</name>
</gene>
<protein>
    <submittedName>
        <fullName evidence="1">Uncharacterized protein</fullName>
    </submittedName>
</protein>
<dbReference type="KEGG" id="ete:ETEE_3509"/>
<dbReference type="HOGENOM" id="CLU_3269305_0_0_6"/>
<organism evidence="1 2">
    <name type="scientific">Edwardsiella anguillarum ET080813</name>
    <dbReference type="NCBI Taxonomy" id="667120"/>
    <lineage>
        <taxon>Bacteria</taxon>
        <taxon>Pseudomonadati</taxon>
        <taxon>Pseudomonadota</taxon>
        <taxon>Gammaproteobacteria</taxon>
        <taxon>Enterobacterales</taxon>
        <taxon>Hafniaceae</taxon>
        <taxon>Edwardsiella</taxon>
    </lineage>
</organism>
<dbReference type="AlphaFoldDB" id="A0A076LN58"/>
<reference evidence="1 2" key="1">
    <citation type="journal article" date="2012" name="PLoS ONE">
        <title>Edwardsiella comparative phylogenomics reveal the new intra/inter-species taxonomic relationships, virulence evolution and niche adaptation mechanisms.</title>
        <authorList>
            <person name="Yang M."/>
            <person name="Lv Y."/>
            <person name="Xiao J."/>
            <person name="Wu H."/>
            <person name="Zheng H."/>
            <person name="Liu Q."/>
            <person name="Zhang Y."/>
            <person name="Wang Q."/>
        </authorList>
    </citation>
    <scope>NUCLEOTIDE SEQUENCE [LARGE SCALE GENOMIC DNA]</scope>
    <source>
        <strain evidence="2">080813</strain>
    </source>
</reference>
<sequence>MSGLFPKTPRHRCAKSVQTALIYWHTSVHLQNKYDMIHANK</sequence>
<accession>A0A076LN58</accession>
<evidence type="ECO:0000313" key="2">
    <source>
        <dbReference type="Proteomes" id="UP000028681"/>
    </source>
</evidence>
<dbReference type="Proteomes" id="UP000028681">
    <property type="component" value="Chromosome"/>
</dbReference>
<dbReference type="EMBL" id="CP006664">
    <property type="protein sequence ID" value="AIJ09930.1"/>
    <property type="molecule type" value="Genomic_DNA"/>
</dbReference>
<proteinExistence type="predicted"/>
<evidence type="ECO:0000313" key="1">
    <source>
        <dbReference type="EMBL" id="AIJ09930.1"/>
    </source>
</evidence>